<dbReference type="Gene3D" id="2.160.20.10">
    <property type="entry name" value="Single-stranded right-handed beta-helix, Pectin lyase-like"/>
    <property type="match status" value="1"/>
</dbReference>
<name>A0A4Q1S9A6_9BACT</name>
<comment type="similarity">
    <text evidence="1 4">Belongs to the glycosyl hydrolase 28 family.</text>
</comment>
<dbReference type="InterPro" id="IPR006626">
    <property type="entry name" value="PbH1"/>
</dbReference>
<dbReference type="InterPro" id="IPR051801">
    <property type="entry name" value="GH28_Enzymes"/>
</dbReference>
<comment type="caution">
    <text evidence="5">The sequence shown here is derived from an EMBL/GenBank/DDBJ whole genome shotgun (WGS) entry which is preliminary data.</text>
</comment>
<dbReference type="PANTHER" id="PTHR31339:SF9">
    <property type="entry name" value="PLASMIN AND FIBRONECTIN-BINDING PROTEIN A"/>
    <property type="match status" value="1"/>
</dbReference>
<gene>
    <name evidence="5" type="ORF">ESZ00_16400</name>
</gene>
<dbReference type="Proteomes" id="UP000290253">
    <property type="component" value="Unassembled WGS sequence"/>
</dbReference>
<dbReference type="InterPro" id="IPR012334">
    <property type="entry name" value="Pectin_lyas_fold"/>
</dbReference>
<evidence type="ECO:0000256" key="4">
    <source>
        <dbReference type="RuleBase" id="RU361169"/>
    </source>
</evidence>
<dbReference type="AlphaFoldDB" id="A0A4Q1S9A6"/>
<dbReference type="GO" id="GO:0004650">
    <property type="term" value="F:polygalacturonase activity"/>
    <property type="evidence" value="ECO:0007669"/>
    <property type="project" value="InterPro"/>
</dbReference>
<organism evidence="5 6">
    <name type="scientific">Silvibacterium dinghuense</name>
    <dbReference type="NCBI Taxonomy" id="1560006"/>
    <lineage>
        <taxon>Bacteria</taxon>
        <taxon>Pseudomonadati</taxon>
        <taxon>Acidobacteriota</taxon>
        <taxon>Terriglobia</taxon>
        <taxon>Terriglobales</taxon>
        <taxon>Acidobacteriaceae</taxon>
        <taxon>Silvibacterium</taxon>
    </lineage>
</organism>
<keyword evidence="6" id="KW-1185">Reference proteome</keyword>
<evidence type="ECO:0000256" key="1">
    <source>
        <dbReference type="ARBA" id="ARBA00008834"/>
    </source>
</evidence>
<evidence type="ECO:0000313" key="6">
    <source>
        <dbReference type="Proteomes" id="UP000290253"/>
    </source>
</evidence>
<dbReference type="GO" id="GO:0005975">
    <property type="term" value="P:carbohydrate metabolic process"/>
    <property type="evidence" value="ECO:0007669"/>
    <property type="project" value="InterPro"/>
</dbReference>
<dbReference type="EMBL" id="SDMK01000004">
    <property type="protein sequence ID" value="RXS93646.1"/>
    <property type="molecule type" value="Genomic_DNA"/>
</dbReference>
<dbReference type="OrthoDB" id="9795222at2"/>
<keyword evidence="2 4" id="KW-0378">Hydrolase</keyword>
<reference evidence="5 6" key="1">
    <citation type="journal article" date="2016" name="Int. J. Syst. Evol. Microbiol.">
        <title>Acidipila dinghuensis sp. nov., an acidobacterium isolated from forest soil.</title>
        <authorList>
            <person name="Jiang Y.W."/>
            <person name="Wang J."/>
            <person name="Chen M.H."/>
            <person name="Lv Y.Y."/>
            <person name="Qiu L.H."/>
        </authorList>
    </citation>
    <scope>NUCLEOTIDE SEQUENCE [LARGE SCALE GENOMIC DNA]</scope>
    <source>
        <strain evidence="5 6">DHOF10</strain>
    </source>
</reference>
<evidence type="ECO:0000256" key="2">
    <source>
        <dbReference type="ARBA" id="ARBA00022801"/>
    </source>
</evidence>
<dbReference type="Pfam" id="PF00295">
    <property type="entry name" value="Glyco_hydro_28"/>
    <property type="match status" value="1"/>
</dbReference>
<dbReference type="InterPro" id="IPR000743">
    <property type="entry name" value="Glyco_hydro_28"/>
</dbReference>
<keyword evidence="3 4" id="KW-0326">Glycosidase</keyword>
<dbReference type="InterPro" id="IPR011050">
    <property type="entry name" value="Pectin_lyase_fold/virulence"/>
</dbReference>
<dbReference type="SMART" id="SM00710">
    <property type="entry name" value="PbH1"/>
    <property type="match status" value="6"/>
</dbReference>
<evidence type="ECO:0000256" key="3">
    <source>
        <dbReference type="ARBA" id="ARBA00023295"/>
    </source>
</evidence>
<dbReference type="PANTHER" id="PTHR31339">
    <property type="entry name" value="PECTIN LYASE-RELATED"/>
    <property type="match status" value="1"/>
</dbReference>
<evidence type="ECO:0000313" key="5">
    <source>
        <dbReference type="EMBL" id="RXS93646.1"/>
    </source>
</evidence>
<dbReference type="SUPFAM" id="SSF51126">
    <property type="entry name" value="Pectin lyase-like"/>
    <property type="match status" value="1"/>
</dbReference>
<accession>A0A4Q1S9A6</accession>
<sequence length="548" mass="58298">MMSGSELGRRQFLRLSALGVLPAVSSVSSKQVVDVSEMGARGDGRTLNTHALQRAIDSVHDAGGGVVVLTPGIFLSGGLMLRSRVTLHLEAGAVLLGSTNTEDYEYHPGPPVEGDANGRHLIFALDAEDIAVTGQGTIDGNGAAFWHRKGRPAPRGEDLWGDVIAWDYEPATQRRPSPMLEFARCRNLRIEGITLRNAAGWTLRPVACESVFIHGIRVRNPVYAPNTDGMDITACRNVFVSDCDIATGDDAICIKSENPYGELLPTKNITVTNCVLSTCCNGFKVGTATHGRVENIVFSNSVIYNDDSTPLNQRLTSGIALEIVDGGAMQGVTISNIRMENARTPLFIRLGRRTPGAGSSLRNLRIDGLHATGAILTSSITGLPGMPVEDIVVSNSSFYSGEHGRASWAQKEVPEQSEKYPEARMFGRLPASGLYIRHAHGIRLHNLECLSSSPEERATLVCDDGSDLEIHALRSAAPDSPASIIQLHNCKDVFVHGHRAPAMTGAFLRVSGGESAGISLVANDLSRAAAPVAVVAGAAPAALTSHPL</sequence>
<proteinExistence type="inferred from homology"/>
<protein>
    <submittedName>
        <fullName evidence="5">Glycoside hydrolase family 28 protein</fullName>
    </submittedName>
</protein>
<dbReference type="RefSeq" id="WP_129209415.1">
    <property type="nucleotide sequence ID" value="NZ_BMGU01000002.1"/>
</dbReference>